<comment type="caution">
    <text evidence="2">The sequence shown here is derived from an EMBL/GenBank/DDBJ whole genome shotgun (WGS) entry which is preliminary data.</text>
</comment>
<reference evidence="2" key="1">
    <citation type="submission" date="2023-01" db="EMBL/GenBank/DDBJ databases">
        <title>Sulfurovum sp. zt1-1 genome assembly.</title>
        <authorList>
            <person name="Wang J."/>
        </authorList>
    </citation>
    <scope>NUCLEOTIDE SEQUENCE</scope>
    <source>
        <strain evidence="2">Zt1-1</strain>
    </source>
</reference>
<feature type="signal peptide" evidence="1">
    <location>
        <begin position="1"/>
        <end position="22"/>
    </location>
</feature>
<organism evidence="2 3">
    <name type="scientific">Sulfurovum zhangzhouensis</name>
    <dbReference type="NCBI Taxonomy" id="3019067"/>
    <lineage>
        <taxon>Bacteria</taxon>
        <taxon>Pseudomonadati</taxon>
        <taxon>Campylobacterota</taxon>
        <taxon>Epsilonproteobacteria</taxon>
        <taxon>Campylobacterales</taxon>
        <taxon>Sulfurovaceae</taxon>
        <taxon>Sulfurovum</taxon>
    </lineage>
</organism>
<feature type="chain" id="PRO_5045054763" evidence="1">
    <location>
        <begin position="23"/>
        <end position="129"/>
    </location>
</feature>
<sequence>MRKLVRASMILGLCMLPFSLMAEEAPRYPMNMGPGYHMMGPGNYEFCDECGTYHMRGHYDGDKTIQEKEAREKFEVFVKKHLKGFTITKMASEKVPMGTMYWAIIEDKNGNQMELHMNPWGYIRGPFIR</sequence>
<dbReference type="EMBL" id="JAQIBD010000002">
    <property type="protein sequence ID" value="MDM5271581.1"/>
    <property type="molecule type" value="Genomic_DNA"/>
</dbReference>
<name>A0ABT7QZB5_9BACT</name>
<accession>A0ABT7QZB5</accession>
<evidence type="ECO:0000256" key="1">
    <source>
        <dbReference type="SAM" id="SignalP"/>
    </source>
</evidence>
<proteinExistence type="predicted"/>
<gene>
    <name evidence="2" type="ORF">PGH07_05290</name>
</gene>
<evidence type="ECO:0000313" key="3">
    <source>
        <dbReference type="Proteomes" id="UP001169069"/>
    </source>
</evidence>
<evidence type="ECO:0000313" key="2">
    <source>
        <dbReference type="EMBL" id="MDM5271581.1"/>
    </source>
</evidence>
<keyword evidence="3" id="KW-1185">Reference proteome</keyword>
<protein>
    <submittedName>
        <fullName evidence="2">Uncharacterized protein</fullName>
    </submittedName>
</protein>
<keyword evidence="1" id="KW-0732">Signal</keyword>
<dbReference type="RefSeq" id="WP_289413171.1">
    <property type="nucleotide sequence ID" value="NZ_JAQIBD010000002.1"/>
</dbReference>
<dbReference type="Proteomes" id="UP001169069">
    <property type="component" value="Unassembled WGS sequence"/>
</dbReference>